<proteinExistence type="predicted"/>
<reference evidence="1" key="1">
    <citation type="submission" date="2020-07" db="EMBL/GenBank/DDBJ databases">
        <title>Clarias magur genome sequencing, assembly and annotation.</title>
        <authorList>
            <person name="Kushwaha B."/>
            <person name="Kumar R."/>
            <person name="Das P."/>
            <person name="Joshi C.G."/>
            <person name="Kumar D."/>
            <person name="Nagpure N.S."/>
            <person name="Pandey M."/>
            <person name="Agarwal S."/>
            <person name="Srivastava S."/>
            <person name="Singh M."/>
            <person name="Sahoo L."/>
            <person name="Jayasankar P."/>
            <person name="Meher P.K."/>
            <person name="Koringa P.G."/>
            <person name="Iquebal M.A."/>
            <person name="Das S.P."/>
            <person name="Bit A."/>
            <person name="Patnaik S."/>
            <person name="Patel N."/>
            <person name="Shah T.M."/>
            <person name="Hinsu A."/>
            <person name="Jena J.K."/>
        </authorList>
    </citation>
    <scope>NUCLEOTIDE SEQUENCE</scope>
    <source>
        <strain evidence="1">CIFAMagur01</strain>
        <tissue evidence="1">Testis</tissue>
    </source>
</reference>
<organism evidence="1 2">
    <name type="scientific">Clarias magur</name>
    <name type="common">Asian catfish</name>
    <name type="synonym">Macropteronotus magur</name>
    <dbReference type="NCBI Taxonomy" id="1594786"/>
    <lineage>
        <taxon>Eukaryota</taxon>
        <taxon>Metazoa</taxon>
        <taxon>Chordata</taxon>
        <taxon>Craniata</taxon>
        <taxon>Vertebrata</taxon>
        <taxon>Euteleostomi</taxon>
        <taxon>Actinopterygii</taxon>
        <taxon>Neopterygii</taxon>
        <taxon>Teleostei</taxon>
        <taxon>Ostariophysi</taxon>
        <taxon>Siluriformes</taxon>
        <taxon>Clariidae</taxon>
        <taxon>Clarias</taxon>
    </lineage>
</organism>
<keyword evidence="2" id="KW-1185">Reference proteome</keyword>
<comment type="caution">
    <text evidence="1">The sequence shown here is derived from an EMBL/GenBank/DDBJ whole genome shotgun (WGS) entry which is preliminary data.</text>
</comment>
<dbReference type="GO" id="GO:0016787">
    <property type="term" value="F:hydrolase activity"/>
    <property type="evidence" value="ECO:0007669"/>
    <property type="project" value="UniProtKB-KW"/>
</dbReference>
<dbReference type="AlphaFoldDB" id="A0A8J4TH52"/>
<name>A0A8J4TH52_CLAMG</name>
<dbReference type="EMBL" id="QNUK01000223">
    <property type="protein sequence ID" value="KAF5897716.1"/>
    <property type="molecule type" value="Genomic_DNA"/>
</dbReference>
<protein>
    <submittedName>
        <fullName evidence="1">Inactive ubiquitin carboxyl-terminal hydrolase MINDY-4B</fullName>
    </submittedName>
</protein>
<evidence type="ECO:0000313" key="1">
    <source>
        <dbReference type="EMBL" id="KAF5897716.1"/>
    </source>
</evidence>
<dbReference type="Proteomes" id="UP000727407">
    <property type="component" value="Unassembled WGS sequence"/>
</dbReference>
<sequence length="57" mass="6681">MDDYKQLLQSISTLQPSRLGYIELLQEEVKRNQDIPLAVIYSLGLVFFVDHFSHSKR</sequence>
<accession>A0A8J4TH52</accession>
<evidence type="ECO:0000313" key="2">
    <source>
        <dbReference type="Proteomes" id="UP000727407"/>
    </source>
</evidence>
<keyword evidence="1" id="KW-0378">Hydrolase</keyword>
<gene>
    <name evidence="1" type="ORF">DAT39_012554</name>
</gene>